<protein>
    <recommendedName>
        <fullName evidence="10">RING-type domain-containing protein</fullName>
    </recommendedName>
</protein>
<dbReference type="Pfam" id="PF13923">
    <property type="entry name" value="zf-C3HC4_2"/>
    <property type="match status" value="1"/>
</dbReference>
<dbReference type="CDD" id="cd16476">
    <property type="entry name" value="RING-H2_RNF139-like"/>
    <property type="match status" value="1"/>
</dbReference>
<dbReference type="AlphaFoldDB" id="A0A0L8GLS4"/>
<dbReference type="PANTHER" id="PTHR22763">
    <property type="entry name" value="RING ZINC FINGER PROTEIN"/>
    <property type="match status" value="1"/>
</dbReference>
<feature type="transmembrane region" description="Helical" evidence="9">
    <location>
        <begin position="436"/>
        <end position="465"/>
    </location>
</feature>
<evidence type="ECO:0000256" key="3">
    <source>
        <dbReference type="ARBA" id="ARBA00022723"/>
    </source>
</evidence>
<evidence type="ECO:0000256" key="7">
    <source>
        <dbReference type="ARBA" id="ARBA00023136"/>
    </source>
</evidence>
<keyword evidence="2 9" id="KW-0812">Transmembrane</keyword>
<dbReference type="SMART" id="SM00184">
    <property type="entry name" value="RING"/>
    <property type="match status" value="1"/>
</dbReference>
<feature type="domain" description="RING-type" evidence="10">
    <location>
        <begin position="566"/>
        <end position="604"/>
    </location>
</feature>
<dbReference type="InterPro" id="IPR013083">
    <property type="entry name" value="Znf_RING/FYVE/PHD"/>
</dbReference>
<keyword evidence="6 9" id="KW-1133">Transmembrane helix</keyword>
<dbReference type="KEGG" id="obi:106876001"/>
<dbReference type="SMART" id="SM00744">
    <property type="entry name" value="RINGv"/>
    <property type="match status" value="1"/>
</dbReference>
<dbReference type="STRING" id="37653.A0A0L8GLS4"/>
<feature type="transmembrane region" description="Helical" evidence="9">
    <location>
        <begin position="411"/>
        <end position="430"/>
    </location>
</feature>
<evidence type="ECO:0000313" key="11">
    <source>
        <dbReference type="EMBL" id="KOF77922.1"/>
    </source>
</evidence>
<evidence type="ECO:0000259" key="10">
    <source>
        <dbReference type="PROSITE" id="PS50089"/>
    </source>
</evidence>
<feature type="transmembrane region" description="Helical" evidence="9">
    <location>
        <begin position="513"/>
        <end position="531"/>
    </location>
</feature>
<dbReference type="OrthoDB" id="4348522at2759"/>
<name>A0A0L8GLS4_OCTBM</name>
<dbReference type="GO" id="GO:0036503">
    <property type="term" value="P:ERAD pathway"/>
    <property type="evidence" value="ECO:0007669"/>
    <property type="project" value="TreeGrafter"/>
</dbReference>
<dbReference type="InterPro" id="IPR025754">
    <property type="entry name" value="TRC8_N_dom"/>
</dbReference>
<evidence type="ECO:0000256" key="8">
    <source>
        <dbReference type="PROSITE-ProRule" id="PRU00175"/>
    </source>
</evidence>
<dbReference type="Pfam" id="PF13705">
    <property type="entry name" value="TRC8_N"/>
    <property type="match status" value="1"/>
</dbReference>
<sequence>MTWRDRLENLLDIALRIPPLFVMDAILNKQTSVGFWLLFNIKEPPDSWGFSTITFLFDFAGFLSSLFVFCLELNYIQLVYSYIFSGGIIILCQHINSSYTQMPLTYSVLFLKEELAFKSLKRFLFFVVVNFTLQRLFIHFRRKGRLWAYFEGNYLEFSIYITFLLVVFSKLVTDIYTPQILIYLHTFYTFSLLLFEIILERQNIFTFIQDCYQSVREDLGNFGIQIFLESHWIRLHFPQVFRLFWFSRFMYHLLFYVNMIALPDNASPDEVFSKLISGKIPENTLELYTVISKSLLVRGCDTFIALFGLTCIVSLISHYIGIFVAYFVGCDVEEDRNADRNVGLLSAMLFLVLALQTGLTSLEVDARLVRLFRNFCLLSTAIFHFVHSMVHPILMSVSASRNSVPNRHIRPLLMCFILILFPCLLLKYLWSHHSTSTWLLAVSAFSIEIIVKVLVTVTVYILFMIDAYRNSFWEGLDDYVYYIQSAGNTVEFLFGIFLFCNGTWIMLFESGGTIRAIMMCIHAYFNIWLQAKKGWKMFMHRRTAVSKINSLPDASEGQLQELNDLCAICFEHLNSAKITPCNHYFHGVCLRKWLYIQDKCPMCHSLIYEIRQLD</sequence>
<dbReference type="EMBL" id="KQ421263">
    <property type="protein sequence ID" value="KOF77922.1"/>
    <property type="molecule type" value="Genomic_DNA"/>
</dbReference>
<feature type="transmembrane region" description="Helical" evidence="9">
    <location>
        <begin position="243"/>
        <end position="262"/>
    </location>
</feature>
<evidence type="ECO:0000256" key="9">
    <source>
        <dbReference type="SAM" id="Phobius"/>
    </source>
</evidence>
<accession>A0A0L8GLS4</accession>
<gene>
    <name evidence="11" type="ORF">OCBIM_22031502mg</name>
</gene>
<dbReference type="PROSITE" id="PS50089">
    <property type="entry name" value="ZF_RING_2"/>
    <property type="match status" value="1"/>
</dbReference>
<keyword evidence="4 8" id="KW-0863">Zinc-finger</keyword>
<dbReference type="GO" id="GO:0036513">
    <property type="term" value="C:Derlin-1 retrotranslocation complex"/>
    <property type="evidence" value="ECO:0007669"/>
    <property type="project" value="TreeGrafter"/>
</dbReference>
<feature type="transmembrane region" description="Helical" evidence="9">
    <location>
        <begin position="150"/>
        <end position="168"/>
    </location>
</feature>
<dbReference type="SUPFAM" id="SSF57850">
    <property type="entry name" value="RING/U-box"/>
    <property type="match status" value="1"/>
</dbReference>
<comment type="subcellular location">
    <subcellularLocation>
        <location evidence="1">Membrane</location>
        <topology evidence="1">Multi-pass membrane protein</topology>
    </subcellularLocation>
</comment>
<evidence type="ECO:0000256" key="1">
    <source>
        <dbReference type="ARBA" id="ARBA00004141"/>
    </source>
</evidence>
<dbReference type="Gene3D" id="3.30.40.10">
    <property type="entry name" value="Zinc/RING finger domain, C3HC4 (zinc finger)"/>
    <property type="match status" value="1"/>
</dbReference>
<dbReference type="InterPro" id="IPR011016">
    <property type="entry name" value="Znf_RING-CH"/>
</dbReference>
<feature type="transmembrane region" description="Helical" evidence="9">
    <location>
        <begin position="371"/>
        <end position="390"/>
    </location>
</feature>
<feature type="transmembrane region" description="Helical" evidence="9">
    <location>
        <begin position="341"/>
        <end position="359"/>
    </location>
</feature>
<keyword evidence="5" id="KW-0862">Zinc</keyword>
<feature type="transmembrane region" description="Helical" evidence="9">
    <location>
        <begin position="486"/>
        <end position="507"/>
    </location>
</feature>
<dbReference type="GO" id="GO:0043161">
    <property type="term" value="P:proteasome-mediated ubiquitin-dependent protein catabolic process"/>
    <property type="evidence" value="ECO:0007669"/>
    <property type="project" value="TreeGrafter"/>
</dbReference>
<dbReference type="GO" id="GO:0008270">
    <property type="term" value="F:zinc ion binding"/>
    <property type="evidence" value="ECO:0007669"/>
    <property type="project" value="UniProtKB-KW"/>
</dbReference>
<dbReference type="InterPro" id="IPR001841">
    <property type="entry name" value="Znf_RING"/>
</dbReference>
<reference evidence="11" key="1">
    <citation type="submission" date="2015-07" db="EMBL/GenBank/DDBJ databases">
        <title>MeaNS - Measles Nucleotide Surveillance Program.</title>
        <authorList>
            <person name="Tran T."/>
            <person name="Druce J."/>
        </authorList>
    </citation>
    <scope>NUCLEOTIDE SEQUENCE</scope>
    <source>
        <strain evidence="11">UCB-OBI-ISO-001</strain>
        <tissue evidence="11">Gonad</tissue>
    </source>
</reference>
<feature type="transmembrane region" description="Helical" evidence="9">
    <location>
        <begin position="119"/>
        <end position="138"/>
    </location>
</feature>
<proteinExistence type="predicted"/>
<evidence type="ECO:0000256" key="6">
    <source>
        <dbReference type="ARBA" id="ARBA00022989"/>
    </source>
</evidence>
<feature type="transmembrane region" description="Helical" evidence="9">
    <location>
        <begin position="180"/>
        <end position="199"/>
    </location>
</feature>
<evidence type="ECO:0000256" key="2">
    <source>
        <dbReference type="ARBA" id="ARBA00022692"/>
    </source>
</evidence>
<dbReference type="PANTHER" id="PTHR22763:SF163">
    <property type="entry name" value="E3 UBIQUITIN-PROTEIN LIGASE RNF139"/>
    <property type="match status" value="1"/>
</dbReference>
<organism evidence="11">
    <name type="scientific">Octopus bimaculoides</name>
    <name type="common">California two-spotted octopus</name>
    <dbReference type="NCBI Taxonomy" id="37653"/>
    <lineage>
        <taxon>Eukaryota</taxon>
        <taxon>Metazoa</taxon>
        <taxon>Spiralia</taxon>
        <taxon>Lophotrochozoa</taxon>
        <taxon>Mollusca</taxon>
        <taxon>Cephalopoda</taxon>
        <taxon>Coleoidea</taxon>
        <taxon>Octopodiformes</taxon>
        <taxon>Octopoda</taxon>
        <taxon>Incirrata</taxon>
        <taxon>Octopodidae</taxon>
        <taxon>Octopus</taxon>
    </lineage>
</organism>
<feature type="transmembrane region" description="Helical" evidence="9">
    <location>
        <begin position="48"/>
        <end position="71"/>
    </location>
</feature>
<keyword evidence="3" id="KW-0479">Metal-binding</keyword>
<keyword evidence="7 9" id="KW-0472">Membrane</keyword>
<evidence type="ECO:0000256" key="5">
    <source>
        <dbReference type="ARBA" id="ARBA00022833"/>
    </source>
</evidence>
<feature type="transmembrane region" description="Helical" evidence="9">
    <location>
        <begin position="303"/>
        <end position="329"/>
    </location>
</feature>
<evidence type="ECO:0000256" key="4">
    <source>
        <dbReference type="ARBA" id="ARBA00022771"/>
    </source>
</evidence>
<dbReference type="InterPro" id="IPR050731">
    <property type="entry name" value="HRD1_E3_ubiq-ligases"/>
</dbReference>
<feature type="transmembrane region" description="Helical" evidence="9">
    <location>
        <begin position="78"/>
        <end position="99"/>
    </location>
</feature>
<dbReference type="GO" id="GO:0061630">
    <property type="term" value="F:ubiquitin protein ligase activity"/>
    <property type="evidence" value="ECO:0007669"/>
    <property type="project" value="TreeGrafter"/>
</dbReference>